<name>A0ABR4HPL4_9EURO</name>
<reference evidence="1 2" key="1">
    <citation type="submission" date="2024-07" db="EMBL/GenBank/DDBJ databases">
        <title>Section-level genome sequencing and comparative genomics of Aspergillus sections Usti and Cavernicolus.</title>
        <authorList>
            <consortium name="Lawrence Berkeley National Laboratory"/>
            <person name="Nybo J.L."/>
            <person name="Vesth T.C."/>
            <person name="Theobald S."/>
            <person name="Frisvad J.C."/>
            <person name="Larsen T.O."/>
            <person name="Kjaerboelling I."/>
            <person name="Rothschild-Mancinelli K."/>
            <person name="Lyhne E.K."/>
            <person name="Kogle M.E."/>
            <person name="Barry K."/>
            <person name="Clum A."/>
            <person name="Na H."/>
            <person name="Ledsgaard L."/>
            <person name="Lin J."/>
            <person name="Lipzen A."/>
            <person name="Kuo A."/>
            <person name="Riley R."/>
            <person name="Mondo S."/>
            <person name="Labutti K."/>
            <person name="Haridas S."/>
            <person name="Pangalinan J."/>
            <person name="Salamov A.A."/>
            <person name="Simmons B.A."/>
            <person name="Magnuson J.K."/>
            <person name="Chen J."/>
            <person name="Drula E."/>
            <person name="Henrissat B."/>
            <person name="Wiebenga A."/>
            <person name="Lubbers R.J."/>
            <person name="Gomes A.C."/>
            <person name="Makela M.R."/>
            <person name="Stajich J."/>
            <person name="Grigoriev I.V."/>
            <person name="Mortensen U.H."/>
            <person name="De Vries R.P."/>
            <person name="Baker S.E."/>
            <person name="Andersen M.R."/>
        </authorList>
    </citation>
    <scope>NUCLEOTIDE SEQUENCE [LARGE SCALE GENOMIC DNA]</scope>
    <source>
        <strain evidence="1 2">CBS 588.65</strain>
    </source>
</reference>
<accession>A0ABR4HPL4</accession>
<evidence type="ECO:0000313" key="1">
    <source>
        <dbReference type="EMBL" id="KAL2817416.1"/>
    </source>
</evidence>
<dbReference type="EMBL" id="JBFXLT010000018">
    <property type="protein sequence ID" value="KAL2817416.1"/>
    <property type="molecule type" value="Genomic_DNA"/>
</dbReference>
<proteinExistence type="predicted"/>
<organism evidence="1 2">
    <name type="scientific">Aspergillus granulosus</name>
    <dbReference type="NCBI Taxonomy" id="176169"/>
    <lineage>
        <taxon>Eukaryota</taxon>
        <taxon>Fungi</taxon>
        <taxon>Dikarya</taxon>
        <taxon>Ascomycota</taxon>
        <taxon>Pezizomycotina</taxon>
        <taxon>Eurotiomycetes</taxon>
        <taxon>Eurotiomycetidae</taxon>
        <taxon>Eurotiales</taxon>
        <taxon>Aspergillaceae</taxon>
        <taxon>Aspergillus</taxon>
        <taxon>Aspergillus subgen. Nidulantes</taxon>
    </lineage>
</organism>
<gene>
    <name evidence="1" type="ORF">BJX63DRAFT_113400</name>
</gene>
<keyword evidence="2" id="KW-1185">Reference proteome</keyword>
<sequence length="142" mass="15908">MDGAINVVYQHRDKHLHRVLIDLETGHSLADTTLRNSRFDEPIVDIMIKEGEDGGFSIYAPLVDRERQEQLDELFKKNPELLNGDKPRAIDGLVAITADGERTELEEERQRIDPNARTMPVGLQTRLIPKQPGAAASSIRAA</sequence>
<dbReference type="Proteomes" id="UP001610334">
    <property type="component" value="Unassembled WGS sequence"/>
</dbReference>
<evidence type="ECO:0000313" key="2">
    <source>
        <dbReference type="Proteomes" id="UP001610334"/>
    </source>
</evidence>
<comment type="caution">
    <text evidence="1">The sequence shown here is derived from an EMBL/GenBank/DDBJ whole genome shotgun (WGS) entry which is preliminary data.</text>
</comment>
<protein>
    <submittedName>
        <fullName evidence="1">Uncharacterized protein</fullName>
    </submittedName>
</protein>